<evidence type="ECO:0000256" key="2">
    <source>
        <dbReference type="ARBA" id="ARBA00022694"/>
    </source>
</evidence>
<accession>A0A977PKF8</accession>
<dbReference type="InterPro" id="IPR016181">
    <property type="entry name" value="Acyl_CoA_acyltransferase"/>
</dbReference>
<reference evidence="10" key="1">
    <citation type="submission" date="2013-11" db="EMBL/GenBank/DDBJ databases">
        <title>Comparative genomics of Ignicoccus.</title>
        <authorList>
            <person name="Podar M."/>
        </authorList>
    </citation>
    <scope>NUCLEOTIDE SEQUENCE</scope>
    <source>
        <strain evidence="10">DSM 13166</strain>
    </source>
</reference>
<dbReference type="PANTHER" id="PTHR10925:SF5">
    <property type="entry name" value="RNA CYTIDINE ACETYLTRANSFERASE"/>
    <property type="match status" value="1"/>
</dbReference>
<dbReference type="InterPro" id="IPR000182">
    <property type="entry name" value="GNAT_dom"/>
</dbReference>
<keyword evidence="4" id="KW-0067">ATP-binding</keyword>
<evidence type="ECO:0000256" key="1">
    <source>
        <dbReference type="ARBA" id="ARBA00022679"/>
    </source>
</evidence>
<dbReference type="InterPro" id="IPR032672">
    <property type="entry name" value="TmcA/NAT10/Kre33"/>
</dbReference>
<comment type="catalytic activity">
    <reaction evidence="8">
        <text>a cytidine in mRNA + acetyl-CoA + ATP + H2O = an N(4)-acetylcytidine in mRNA + ADP + phosphate + CoA + H(+)</text>
        <dbReference type="Rhea" id="RHEA:58480"/>
        <dbReference type="Rhea" id="RHEA-COMP:15145"/>
        <dbReference type="Rhea" id="RHEA-COMP:15146"/>
        <dbReference type="ChEBI" id="CHEBI:15377"/>
        <dbReference type="ChEBI" id="CHEBI:15378"/>
        <dbReference type="ChEBI" id="CHEBI:30616"/>
        <dbReference type="ChEBI" id="CHEBI:43474"/>
        <dbReference type="ChEBI" id="CHEBI:57287"/>
        <dbReference type="ChEBI" id="CHEBI:57288"/>
        <dbReference type="ChEBI" id="CHEBI:74900"/>
        <dbReference type="ChEBI" id="CHEBI:82748"/>
        <dbReference type="ChEBI" id="CHEBI:456216"/>
    </reaction>
</comment>
<keyword evidence="2" id="KW-0819">tRNA processing</keyword>
<dbReference type="SMART" id="SM00382">
    <property type="entry name" value="AAA"/>
    <property type="match status" value="1"/>
</dbReference>
<keyword evidence="5" id="KW-0012">Acyltransferase</keyword>
<dbReference type="Gene3D" id="3.40.50.300">
    <property type="entry name" value="P-loop containing nucleotide triphosphate hydrolases"/>
    <property type="match status" value="1"/>
</dbReference>
<dbReference type="GO" id="GO:1904812">
    <property type="term" value="P:rRNA acetylation involved in maturation of SSU-rRNA"/>
    <property type="evidence" value="ECO:0007669"/>
    <property type="project" value="TreeGrafter"/>
</dbReference>
<evidence type="ECO:0000313" key="10">
    <source>
        <dbReference type="EMBL" id="UXD21977.1"/>
    </source>
</evidence>
<dbReference type="InterPro" id="IPR007807">
    <property type="entry name" value="TcmA/NAT10_helicase"/>
</dbReference>
<evidence type="ECO:0000256" key="4">
    <source>
        <dbReference type="ARBA" id="ARBA00022840"/>
    </source>
</evidence>
<dbReference type="InterPro" id="IPR003593">
    <property type="entry name" value="AAA+_ATPase"/>
</dbReference>
<dbReference type="InterPro" id="IPR027417">
    <property type="entry name" value="P-loop_NTPase"/>
</dbReference>
<dbReference type="Pfam" id="PF13718">
    <property type="entry name" value="GNAT_acetyltr_2"/>
    <property type="match status" value="1"/>
</dbReference>
<dbReference type="Gene3D" id="3.40.630.30">
    <property type="match status" value="1"/>
</dbReference>
<organism evidence="10 11">
    <name type="scientific">Ignicoccus pacificus DSM 13166</name>
    <dbReference type="NCBI Taxonomy" id="940294"/>
    <lineage>
        <taxon>Archaea</taxon>
        <taxon>Thermoproteota</taxon>
        <taxon>Thermoprotei</taxon>
        <taxon>Desulfurococcales</taxon>
        <taxon>Desulfurococcaceae</taxon>
        <taxon>Ignicoccus</taxon>
    </lineage>
</organism>
<sequence>MKCGWRKLLITSDPSDLIRLKGKVLYVSNERPEFPWRRLRPSQYRRVLGTEWDSAVFDLASAIPANAFPAVAETVKAGGKIVMMPPSEPLEEVYRRRGGTGLFGRYLERALKLYEERGRCPPWRPPSGLTEEQRRALKKFAGFVIGRGKAFVIIGDRGRGKSALLGAIAAKSVIIHGISRVEVTSPSPEMPSFLKMMESVLRESKERFRIEKAGEEWKVLGPNWRIEWVPPNKAGGKSGIVLVDEAASIGLARVERILKRSWKVVLSTTIHGYEGSGRALTKIMLRKLRDPVVIELKEPVRYPPNDPVERWLYKVFHLKEYDWDPGEPTRVKEIDRRELADPIAMKEIANLLAMAHYRWEPSDIELVLEHPRGKLFVYEGTSGILGVAFTVDEEPPQDPWGEAKGAALSRLLSRVRPVEARRVVRIAIHPDYQGRGYGSELLRNLEHGITGAVFSNHEVLDFWLKNEYKVIYLSPRYNKVTGEKNVAVAKGIGELQEVVDEAHREFLEGMLLSLHVVYRDVDPKKIHKMMKPYDAEIKIPLKCEYLSLFLEGRIEAETAARSLYACLLSKPKLLEEVSEPPLVIGYLLQGKTLWDLAASYEEKPEEVKDKLKKSLRELALRCRETECDPER</sequence>
<evidence type="ECO:0000259" key="9">
    <source>
        <dbReference type="SMART" id="SM00382"/>
    </source>
</evidence>
<dbReference type="Proteomes" id="UP001063698">
    <property type="component" value="Chromosome"/>
</dbReference>
<dbReference type="SUPFAM" id="SSF55729">
    <property type="entry name" value="Acyl-CoA N-acyltransferases (Nat)"/>
    <property type="match status" value="1"/>
</dbReference>
<protein>
    <recommendedName>
        <fullName evidence="9">AAA+ ATPase domain-containing protein</fullName>
    </recommendedName>
</protein>
<gene>
    <name evidence="10" type="ORF">IPA_00400</name>
</gene>
<keyword evidence="11" id="KW-1185">Reference proteome</keyword>
<comment type="catalytic activity">
    <reaction evidence="7">
        <text>a cytidine in RNA + acetyl-CoA + ATP + H2O = an N(4)-acetylcytidine in RNA + ADP + phosphate + CoA + H(+)</text>
        <dbReference type="Rhea" id="RHEA:82211"/>
        <dbReference type="Rhea" id="RHEA-COMP:15704"/>
        <dbReference type="Rhea" id="RHEA-COMP:19834"/>
        <dbReference type="ChEBI" id="CHEBI:15377"/>
        <dbReference type="ChEBI" id="CHEBI:15378"/>
        <dbReference type="ChEBI" id="CHEBI:30616"/>
        <dbReference type="ChEBI" id="CHEBI:43474"/>
        <dbReference type="ChEBI" id="CHEBI:57287"/>
        <dbReference type="ChEBI" id="CHEBI:57288"/>
        <dbReference type="ChEBI" id="CHEBI:74900"/>
        <dbReference type="ChEBI" id="CHEBI:82748"/>
        <dbReference type="ChEBI" id="CHEBI:456216"/>
    </reaction>
</comment>
<dbReference type="Pfam" id="PF05127">
    <property type="entry name" value="NAT10_TcmA_helicase"/>
    <property type="match status" value="1"/>
</dbReference>
<dbReference type="InterPro" id="IPR013562">
    <property type="entry name" value="TmcA/NAT10_N"/>
</dbReference>
<proteinExistence type="predicted"/>
<dbReference type="GO" id="GO:0008033">
    <property type="term" value="P:tRNA processing"/>
    <property type="evidence" value="ECO:0007669"/>
    <property type="project" value="UniProtKB-KW"/>
</dbReference>
<evidence type="ECO:0000256" key="3">
    <source>
        <dbReference type="ARBA" id="ARBA00022741"/>
    </source>
</evidence>
<evidence type="ECO:0000256" key="7">
    <source>
        <dbReference type="ARBA" id="ARBA00049889"/>
    </source>
</evidence>
<dbReference type="GO" id="GO:0000049">
    <property type="term" value="F:tRNA binding"/>
    <property type="evidence" value="ECO:0007669"/>
    <property type="project" value="TreeGrafter"/>
</dbReference>
<dbReference type="CDD" id="cd04301">
    <property type="entry name" value="NAT_SF"/>
    <property type="match status" value="1"/>
</dbReference>
<comment type="catalytic activity">
    <reaction evidence="6">
        <text>a cytidine in tRNA + acetyl-CoA + ATP + H2O = an N(4)-acetylcytidine in tRNA + ADP + phosphate + CoA + H(+)</text>
        <dbReference type="Rhea" id="RHEA:53876"/>
        <dbReference type="Rhea" id="RHEA-COMP:13670"/>
        <dbReference type="Rhea" id="RHEA-COMP:13671"/>
        <dbReference type="ChEBI" id="CHEBI:15377"/>
        <dbReference type="ChEBI" id="CHEBI:15378"/>
        <dbReference type="ChEBI" id="CHEBI:30616"/>
        <dbReference type="ChEBI" id="CHEBI:43474"/>
        <dbReference type="ChEBI" id="CHEBI:57287"/>
        <dbReference type="ChEBI" id="CHEBI:57288"/>
        <dbReference type="ChEBI" id="CHEBI:74900"/>
        <dbReference type="ChEBI" id="CHEBI:82748"/>
        <dbReference type="ChEBI" id="CHEBI:456216"/>
    </reaction>
</comment>
<evidence type="ECO:0000256" key="8">
    <source>
        <dbReference type="ARBA" id="ARBA00049914"/>
    </source>
</evidence>
<keyword evidence="1" id="KW-0808">Transferase</keyword>
<dbReference type="SUPFAM" id="SSF52540">
    <property type="entry name" value="P-loop containing nucleoside triphosphate hydrolases"/>
    <property type="match status" value="1"/>
</dbReference>
<evidence type="ECO:0000313" key="11">
    <source>
        <dbReference type="Proteomes" id="UP001063698"/>
    </source>
</evidence>
<dbReference type="KEGG" id="ipc:IPA_00400"/>
<dbReference type="PANTHER" id="PTHR10925">
    <property type="entry name" value="N-ACETYLTRANSFERASE 10"/>
    <property type="match status" value="1"/>
</dbReference>
<keyword evidence="3" id="KW-0547">Nucleotide-binding</keyword>
<dbReference type="AlphaFoldDB" id="A0A977PKF8"/>
<evidence type="ECO:0000256" key="6">
    <source>
        <dbReference type="ARBA" id="ARBA00049883"/>
    </source>
</evidence>
<evidence type="ECO:0000256" key="5">
    <source>
        <dbReference type="ARBA" id="ARBA00023315"/>
    </source>
</evidence>
<dbReference type="Pfam" id="PF08351">
    <property type="entry name" value="TmcA_N"/>
    <property type="match status" value="1"/>
</dbReference>
<name>A0A977PKF8_9CREN</name>
<dbReference type="GO" id="GO:0005524">
    <property type="term" value="F:ATP binding"/>
    <property type="evidence" value="ECO:0007669"/>
    <property type="project" value="UniProtKB-KW"/>
</dbReference>
<dbReference type="GO" id="GO:1990883">
    <property type="term" value="F:18S rRNA cytidine N-acetyltransferase activity"/>
    <property type="evidence" value="ECO:0007669"/>
    <property type="project" value="TreeGrafter"/>
</dbReference>
<feature type="domain" description="AAA+ ATPase" evidence="9">
    <location>
        <begin position="147"/>
        <end position="295"/>
    </location>
</feature>
<dbReference type="Gene3D" id="3.40.50.11040">
    <property type="match status" value="1"/>
</dbReference>
<dbReference type="EMBL" id="CP006868">
    <property type="protein sequence ID" value="UXD21977.1"/>
    <property type="molecule type" value="Genomic_DNA"/>
</dbReference>